<name>A0A0C2DKF5_9BILA</name>
<protein>
    <submittedName>
        <fullName evidence="1">Uncharacterized protein</fullName>
    </submittedName>
</protein>
<evidence type="ECO:0000313" key="1">
    <source>
        <dbReference type="EMBL" id="KIH63022.1"/>
    </source>
</evidence>
<reference evidence="1 2" key="1">
    <citation type="submission" date="2013-12" db="EMBL/GenBank/DDBJ databases">
        <title>Draft genome of the parsitic nematode Ancylostoma duodenale.</title>
        <authorList>
            <person name="Mitreva M."/>
        </authorList>
    </citation>
    <scope>NUCLEOTIDE SEQUENCE [LARGE SCALE GENOMIC DNA]</scope>
    <source>
        <strain evidence="1 2">Zhejiang</strain>
    </source>
</reference>
<evidence type="ECO:0000313" key="2">
    <source>
        <dbReference type="Proteomes" id="UP000054047"/>
    </source>
</evidence>
<dbReference type="AlphaFoldDB" id="A0A0C2DKF5"/>
<organism evidence="1 2">
    <name type="scientific">Ancylostoma duodenale</name>
    <dbReference type="NCBI Taxonomy" id="51022"/>
    <lineage>
        <taxon>Eukaryota</taxon>
        <taxon>Metazoa</taxon>
        <taxon>Ecdysozoa</taxon>
        <taxon>Nematoda</taxon>
        <taxon>Chromadorea</taxon>
        <taxon>Rhabditida</taxon>
        <taxon>Rhabditina</taxon>
        <taxon>Rhabditomorpha</taxon>
        <taxon>Strongyloidea</taxon>
        <taxon>Ancylostomatidae</taxon>
        <taxon>Ancylostomatinae</taxon>
        <taxon>Ancylostoma</taxon>
    </lineage>
</organism>
<proteinExistence type="predicted"/>
<sequence>MGCIGVQHKIRLFVHNTLTTTINDGTLDDRDLDSIRRNHVQTFQVDETTDHWEQYRTSESSECDKECTGPEWEEKARINTRLKEFNDTIQRRNDATYDFHSRKHTETCRTIEHYLGED</sequence>
<dbReference type="EMBL" id="KN728930">
    <property type="protein sequence ID" value="KIH63022.1"/>
    <property type="molecule type" value="Genomic_DNA"/>
</dbReference>
<gene>
    <name evidence="1" type="ORF">ANCDUO_06686</name>
</gene>
<keyword evidence="2" id="KW-1185">Reference proteome</keyword>
<accession>A0A0C2DKF5</accession>
<dbReference type="Proteomes" id="UP000054047">
    <property type="component" value="Unassembled WGS sequence"/>
</dbReference>